<name>A0AAV4RSH0_CAEEX</name>
<keyword evidence="3" id="KW-1185">Reference proteome</keyword>
<feature type="compositionally biased region" description="Basic residues" evidence="1">
    <location>
        <begin position="14"/>
        <end position="23"/>
    </location>
</feature>
<feature type="compositionally biased region" description="Basic and acidic residues" evidence="1">
    <location>
        <begin position="120"/>
        <end position="135"/>
    </location>
</feature>
<sequence length="243" mass="28697">MENKGGEKREKKEKVRRALKWKAGRLSPQNRGKVIEEKARREKAAEILHLEGEIKLTFGPRNRRRETKENGKLREGEKREKKEKSGMRRSGKQDGLVPKMEGKVIEEKAGRKRAAGTEGGKQKENKEGEKGEKERKIRRALKWKARRLSPQNRGKSHRGDARREKSSRNRRRETKENKKIRERGKEGKRKKKLRRALKWNARRLQSPKSREKSSRRMPEGKRAASKTVKRKKTQRVFMLLREN</sequence>
<feature type="compositionally biased region" description="Basic and acidic residues" evidence="1">
    <location>
        <begin position="1"/>
        <end position="13"/>
    </location>
</feature>
<feature type="region of interest" description="Disordered" evidence="1">
    <location>
        <begin position="1"/>
        <end position="243"/>
    </location>
</feature>
<feature type="compositionally biased region" description="Basic residues" evidence="1">
    <location>
        <begin position="186"/>
        <end position="201"/>
    </location>
</feature>
<comment type="caution">
    <text evidence="2">The sequence shown here is derived from an EMBL/GenBank/DDBJ whole genome shotgun (WGS) entry which is preliminary data.</text>
</comment>
<feature type="compositionally biased region" description="Basic residues" evidence="1">
    <location>
        <begin position="136"/>
        <end position="147"/>
    </location>
</feature>
<reference evidence="2 3" key="1">
    <citation type="submission" date="2021-06" db="EMBL/GenBank/DDBJ databases">
        <title>Caerostris extrusa draft genome.</title>
        <authorList>
            <person name="Kono N."/>
            <person name="Arakawa K."/>
        </authorList>
    </citation>
    <scope>NUCLEOTIDE SEQUENCE [LARGE SCALE GENOMIC DNA]</scope>
</reference>
<dbReference type="Proteomes" id="UP001054945">
    <property type="component" value="Unassembled WGS sequence"/>
</dbReference>
<feature type="compositionally biased region" description="Basic and acidic residues" evidence="1">
    <location>
        <begin position="157"/>
        <end position="185"/>
    </location>
</feature>
<organism evidence="2 3">
    <name type="scientific">Caerostris extrusa</name>
    <name type="common">Bark spider</name>
    <name type="synonym">Caerostris bankana</name>
    <dbReference type="NCBI Taxonomy" id="172846"/>
    <lineage>
        <taxon>Eukaryota</taxon>
        <taxon>Metazoa</taxon>
        <taxon>Ecdysozoa</taxon>
        <taxon>Arthropoda</taxon>
        <taxon>Chelicerata</taxon>
        <taxon>Arachnida</taxon>
        <taxon>Araneae</taxon>
        <taxon>Araneomorphae</taxon>
        <taxon>Entelegynae</taxon>
        <taxon>Araneoidea</taxon>
        <taxon>Araneidae</taxon>
        <taxon>Caerostris</taxon>
    </lineage>
</organism>
<feature type="compositionally biased region" description="Basic and acidic residues" evidence="1">
    <location>
        <begin position="66"/>
        <end position="86"/>
    </location>
</feature>
<evidence type="ECO:0000256" key="1">
    <source>
        <dbReference type="SAM" id="MobiDB-lite"/>
    </source>
</evidence>
<dbReference type="AlphaFoldDB" id="A0AAV4RSH0"/>
<feature type="compositionally biased region" description="Basic and acidic residues" evidence="1">
    <location>
        <begin position="100"/>
        <end position="109"/>
    </location>
</feature>
<evidence type="ECO:0000313" key="3">
    <source>
        <dbReference type="Proteomes" id="UP001054945"/>
    </source>
</evidence>
<feature type="compositionally biased region" description="Basic residues" evidence="1">
    <location>
        <begin position="223"/>
        <end position="234"/>
    </location>
</feature>
<proteinExistence type="predicted"/>
<feature type="compositionally biased region" description="Basic and acidic residues" evidence="1">
    <location>
        <begin position="33"/>
        <end position="54"/>
    </location>
</feature>
<accession>A0AAV4RSH0</accession>
<feature type="compositionally biased region" description="Basic and acidic residues" evidence="1">
    <location>
        <begin position="208"/>
        <end position="222"/>
    </location>
</feature>
<evidence type="ECO:0000313" key="2">
    <source>
        <dbReference type="EMBL" id="GIY23291.1"/>
    </source>
</evidence>
<protein>
    <submittedName>
        <fullName evidence="2">Uncharacterized protein</fullName>
    </submittedName>
</protein>
<gene>
    <name evidence="2" type="ORF">CEXT_708031</name>
</gene>
<dbReference type="EMBL" id="BPLR01008259">
    <property type="protein sequence ID" value="GIY23291.1"/>
    <property type="molecule type" value="Genomic_DNA"/>
</dbReference>